<name>A0A5R9J5B1_9PROT</name>
<keyword evidence="3" id="KW-1185">Reference proteome</keyword>
<dbReference type="OrthoDB" id="323926at2"/>
<feature type="domain" description="BF1531-like N-terminal" evidence="1">
    <location>
        <begin position="75"/>
        <end position="249"/>
    </location>
</feature>
<dbReference type="InterPro" id="IPR049369">
    <property type="entry name" value="BF1531-like_N"/>
</dbReference>
<dbReference type="Gene3D" id="3.40.50.1110">
    <property type="entry name" value="SGNH hydrolase"/>
    <property type="match status" value="1"/>
</dbReference>
<reference evidence="2 3" key="1">
    <citation type="submission" date="2019-05" db="EMBL/GenBank/DDBJ databases">
        <authorList>
            <person name="Pankratov T."/>
            <person name="Grouzdev D."/>
        </authorList>
    </citation>
    <scope>NUCLEOTIDE SEQUENCE [LARGE SCALE GENOMIC DNA]</scope>
    <source>
        <strain evidence="2 3">KEBCLARHB70R</strain>
    </source>
</reference>
<dbReference type="GO" id="GO:0016788">
    <property type="term" value="F:hydrolase activity, acting on ester bonds"/>
    <property type="evidence" value="ECO:0007669"/>
    <property type="project" value="UniProtKB-ARBA"/>
</dbReference>
<dbReference type="SUPFAM" id="SSF56784">
    <property type="entry name" value="HAD-like"/>
    <property type="match status" value="1"/>
</dbReference>
<dbReference type="NCBIfam" id="TIGR01681">
    <property type="entry name" value="HAD-SF-IIIC"/>
    <property type="match status" value="1"/>
</dbReference>
<gene>
    <name evidence="2" type="ORF">FE263_19620</name>
</gene>
<accession>A0A5R9J5B1</accession>
<dbReference type="Pfam" id="PF21211">
    <property type="entry name" value="FkbH_N"/>
    <property type="match status" value="1"/>
</dbReference>
<dbReference type="Proteomes" id="UP000305654">
    <property type="component" value="Unassembled WGS sequence"/>
</dbReference>
<evidence type="ECO:0000313" key="3">
    <source>
        <dbReference type="Proteomes" id="UP000305654"/>
    </source>
</evidence>
<organism evidence="2 3">
    <name type="scientific">Lichenicoccus roseus</name>
    <dbReference type="NCBI Taxonomy" id="2683649"/>
    <lineage>
        <taxon>Bacteria</taxon>
        <taxon>Pseudomonadati</taxon>
        <taxon>Pseudomonadota</taxon>
        <taxon>Alphaproteobacteria</taxon>
        <taxon>Acetobacterales</taxon>
        <taxon>Acetobacteraceae</taxon>
        <taxon>Lichenicoccus</taxon>
    </lineage>
</organism>
<sequence length="636" mass="67573">MPKPSLAWLPQAGEFNMRLKHLQDAAAGIPGPECWTALVALARLRLDFLRTDRLDVVLQAAFQAPPQPSPSRQVRLALLGSSTTAHLPASIRVAGLRRNIHVSIHEGEYGQYLQELGDVNSALHRFGPDTVLLALDARHVTAGLAAGADAASARQALQAIVATMRSCWRLAADLGAQVIQQAILPVLPGVAGNNEQRMAGSKAAMIVRLNAALREAADADGVQVLAIDEAAARDGIGEWHDPALWHRTRQEISPVATPVYGDLVGRLLAALQGRSAKCLVLDLDNTLWGGVAGDDGIEGIELGHGSAAGEAHLAVQCYAKALAERGVILAVCSKNDETVARAVFDHHPEMLLRRSDIAAFVANWDDKATNLQRIATTLNIGVDSLVLLDDSAFERDLVRAALPDVAVPEVPDDEPALMPGVLADAGYFETVSVTAEDRARVAQYSADRARIAEAGAAADVPAYLASLGMTLTWRRFEPVGLQRIVQLVNKTNQFNLTTRRTTTSGIQALIDDPHAFGLQFRLADRHGECGIIAVAICRLQGDGVAVVENWLMSCRVLGRNVEQATLAVIVAQAKASGAQVLAGDYIPSGRNAMVSTLYGRLGFTVGTPAADGGHRAMLDLRDFAVPDAAIAIVEGA</sequence>
<comment type="caution">
    <text evidence="2">The sequence shown here is derived from an EMBL/GenBank/DDBJ whole genome shotgun (WGS) entry which is preliminary data.</text>
</comment>
<dbReference type="EMBL" id="VCDI01000010">
    <property type="protein sequence ID" value="TLU70801.1"/>
    <property type="molecule type" value="Genomic_DNA"/>
</dbReference>
<dbReference type="Gene3D" id="3.40.50.1000">
    <property type="entry name" value="HAD superfamily/HAD-like"/>
    <property type="match status" value="1"/>
</dbReference>
<dbReference type="RefSeq" id="WP_138327743.1">
    <property type="nucleotide sequence ID" value="NZ_VCDI01000010.1"/>
</dbReference>
<dbReference type="NCBIfam" id="TIGR01686">
    <property type="entry name" value="FkbH"/>
    <property type="match status" value="1"/>
</dbReference>
<protein>
    <submittedName>
        <fullName evidence="2">HAD-IIIC family phosphatase</fullName>
    </submittedName>
</protein>
<dbReference type="InterPro" id="IPR010033">
    <property type="entry name" value="HAD_SF_ppase_IIIC"/>
</dbReference>
<dbReference type="AlphaFoldDB" id="A0A5R9J5B1"/>
<evidence type="ECO:0000313" key="2">
    <source>
        <dbReference type="EMBL" id="TLU70801.1"/>
    </source>
</evidence>
<dbReference type="InterPro" id="IPR023214">
    <property type="entry name" value="HAD_sf"/>
</dbReference>
<dbReference type="InterPro" id="IPR036412">
    <property type="entry name" value="HAD-like_sf"/>
</dbReference>
<proteinExistence type="predicted"/>
<dbReference type="InterPro" id="IPR010037">
    <property type="entry name" value="FkbH_domain"/>
</dbReference>
<evidence type="ECO:0000259" key="1">
    <source>
        <dbReference type="Pfam" id="PF21211"/>
    </source>
</evidence>
<dbReference type="InterPro" id="IPR036514">
    <property type="entry name" value="SGNH_hydro_sf"/>
</dbReference>